<dbReference type="OrthoDB" id="2467223at2"/>
<dbReference type="RefSeq" id="WP_043068624.1">
    <property type="nucleotide sequence ID" value="NZ_BJOA01000114.1"/>
</dbReference>
<dbReference type="EMBL" id="FNED01000033">
    <property type="protein sequence ID" value="SDJ93694.1"/>
    <property type="molecule type" value="Genomic_DNA"/>
</dbReference>
<dbReference type="AlphaFoldDB" id="A0A0D1YDW9"/>
<sequence length="150" mass="17788">MLSSEERDKQAFMKKCARWIETRFECEVYFIHNDEKINGMAEYRNGGHIIYILGDIEKIGVDLFLDILAHEAGHVLYNKRAMAQGISYEKIVRRTASKLKCFDQLLEEKLITNEECDRLYAAIEEEWESNREKESIIAELREFLQQQKYD</sequence>
<dbReference type="Proteomes" id="UP000182836">
    <property type="component" value="Unassembled WGS sequence"/>
</dbReference>
<reference evidence="1 3" key="1">
    <citation type="submission" date="2015-07" db="EMBL/GenBank/DDBJ databases">
        <title>Fjat-14205 dsm 2895.</title>
        <authorList>
            <person name="Liu B."/>
            <person name="Wang J."/>
            <person name="Zhu Y."/>
            <person name="Liu G."/>
            <person name="Chen Q."/>
            <person name="Chen Z."/>
            <person name="Lan J."/>
            <person name="Che J."/>
            <person name="Ge C."/>
            <person name="Shi H."/>
            <person name="Pan Z."/>
            <person name="Liu X."/>
        </authorList>
    </citation>
    <scope>NUCLEOTIDE SEQUENCE [LARGE SCALE GENOMIC DNA]</scope>
    <source>
        <strain evidence="1 3">DSM 2895</strain>
    </source>
</reference>
<evidence type="ECO:0000313" key="3">
    <source>
        <dbReference type="Proteomes" id="UP000037269"/>
    </source>
</evidence>
<dbReference type="PATRIC" id="fig|47500.12.peg.3460"/>
<proteinExistence type="predicted"/>
<dbReference type="GeneID" id="42307025"/>
<dbReference type="EMBL" id="LGUG01000004">
    <property type="protein sequence ID" value="KON97055.1"/>
    <property type="molecule type" value="Genomic_DNA"/>
</dbReference>
<reference evidence="2 4" key="2">
    <citation type="submission" date="2016-10" db="EMBL/GenBank/DDBJ databases">
        <authorList>
            <person name="de Groot N.N."/>
        </authorList>
    </citation>
    <scope>NUCLEOTIDE SEQUENCE [LARGE SCALE GENOMIC DNA]</scope>
    <source>
        <strain evidence="2 4">DSM 2895</strain>
    </source>
</reference>
<dbReference type="Proteomes" id="UP000037269">
    <property type="component" value="Unassembled WGS sequence"/>
</dbReference>
<evidence type="ECO:0008006" key="5">
    <source>
        <dbReference type="Google" id="ProtNLM"/>
    </source>
</evidence>
<protein>
    <recommendedName>
        <fullName evidence="5">IrrE N-terminal-like domain-containing protein</fullName>
    </recommendedName>
</protein>
<keyword evidence="3" id="KW-1185">Reference proteome</keyword>
<evidence type="ECO:0000313" key="1">
    <source>
        <dbReference type="EMBL" id="KON97055.1"/>
    </source>
</evidence>
<evidence type="ECO:0000313" key="4">
    <source>
        <dbReference type="Proteomes" id="UP000182836"/>
    </source>
</evidence>
<evidence type="ECO:0000313" key="2">
    <source>
        <dbReference type="EMBL" id="SDJ93694.1"/>
    </source>
</evidence>
<name>A0A0D1YDW9_ANEMI</name>
<organism evidence="1 3">
    <name type="scientific">Aneurinibacillus migulanus</name>
    <name type="common">Bacillus migulanus</name>
    <dbReference type="NCBI Taxonomy" id="47500"/>
    <lineage>
        <taxon>Bacteria</taxon>
        <taxon>Bacillati</taxon>
        <taxon>Bacillota</taxon>
        <taxon>Bacilli</taxon>
        <taxon>Bacillales</taxon>
        <taxon>Paenibacillaceae</taxon>
        <taxon>Aneurinibacillus group</taxon>
        <taxon>Aneurinibacillus</taxon>
    </lineage>
</organism>
<accession>A0A0D1YDW9</accession>
<gene>
    <name evidence="1" type="ORF">AF333_17830</name>
    <name evidence="2" type="ORF">SAMN04487909_13313</name>
</gene>